<dbReference type="SMART" id="SM00418">
    <property type="entry name" value="HTH_ARSR"/>
    <property type="match status" value="1"/>
</dbReference>
<accession>A0A135L590</accession>
<dbReference type="CDD" id="cd00090">
    <property type="entry name" value="HTH_ARSR"/>
    <property type="match status" value="1"/>
</dbReference>
<keyword evidence="1" id="KW-0805">Transcription regulation</keyword>
<dbReference type="InterPro" id="IPR036390">
    <property type="entry name" value="WH_DNA-bd_sf"/>
</dbReference>
<proteinExistence type="predicted"/>
<dbReference type="SUPFAM" id="SSF46785">
    <property type="entry name" value="Winged helix' DNA-binding domain"/>
    <property type="match status" value="1"/>
</dbReference>
<evidence type="ECO:0000313" key="5">
    <source>
        <dbReference type="EMBL" id="KXG44182.1"/>
    </source>
</evidence>
<name>A0A135L590_9BACI</name>
<feature type="domain" description="HTH deoR-type" evidence="4">
    <location>
        <begin position="5"/>
        <end position="64"/>
    </location>
</feature>
<dbReference type="InterPro" id="IPR036388">
    <property type="entry name" value="WH-like_DNA-bd_sf"/>
</dbReference>
<comment type="caution">
    <text evidence="5">The sequence shown here is derived from an EMBL/GenBank/DDBJ whole genome shotgun (WGS) entry which is preliminary data.</text>
</comment>
<dbReference type="Pfam" id="PF01022">
    <property type="entry name" value="HTH_5"/>
    <property type="match status" value="1"/>
</dbReference>
<keyword evidence="6" id="KW-1185">Reference proteome</keyword>
<dbReference type="InterPro" id="IPR001845">
    <property type="entry name" value="HTH_ArsR_DNA-bd_dom"/>
</dbReference>
<dbReference type="InterPro" id="IPR011991">
    <property type="entry name" value="ArsR-like_HTH"/>
</dbReference>
<evidence type="ECO:0000256" key="3">
    <source>
        <dbReference type="ARBA" id="ARBA00023163"/>
    </source>
</evidence>
<dbReference type="OrthoDB" id="155998at2"/>
<dbReference type="AlphaFoldDB" id="A0A135L590"/>
<dbReference type="STRING" id="1413211.U473_09350"/>
<evidence type="ECO:0000313" key="6">
    <source>
        <dbReference type="Proteomes" id="UP000070352"/>
    </source>
</evidence>
<dbReference type="Gene3D" id="1.10.10.10">
    <property type="entry name" value="Winged helix-like DNA-binding domain superfamily/Winged helix DNA-binding domain"/>
    <property type="match status" value="1"/>
</dbReference>
<dbReference type="PROSITE" id="PS51000">
    <property type="entry name" value="HTH_DEOR_2"/>
    <property type="match status" value="1"/>
</dbReference>
<dbReference type="GO" id="GO:0003700">
    <property type="term" value="F:DNA-binding transcription factor activity"/>
    <property type="evidence" value="ECO:0007669"/>
    <property type="project" value="InterPro"/>
</dbReference>
<dbReference type="GO" id="GO:0003677">
    <property type="term" value="F:DNA binding"/>
    <property type="evidence" value="ECO:0007669"/>
    <property type="project" value="UniProtKB-KW"/>
</dbReference>
<evidence type="ECO:0000256" key="2">
    <source>
        <dbReference type="ARBA" id="ARBA00023125"/>
    </source>
</evidence>
<reference evidence="5 6" key="1">
    <citation type="submission" date="2016-02" db="EMBL/GenBank/DDBJ databases">
        <title>Draft Genome for Tepidibacillus decaturensis nov. sp. Strain Z9, an Anaerobic, Moderately Thermophilic and Heterotrophic Bacterium from Deep Subsurface of the Illinois Basin, USA.</title>
        <authorList>
            <person name="Dong Y."/>
            <person name="Chang J.Y."/>
            <person name="Sanford R."/>
            <person name="Fouke B.W."/>
        </authorList>
    </citation>
    <scope>NUCLEOTIDE SEQUENCE [LARGE SCALE GENOMIC DNA]</scope>
    <source>
        <strain evidence="5 6">Z9</strain>
    </source>
</reference>
<dbReference type="RefSeq" id="WP_068725589.1">
    <property type="nucleotide sequence ID" value="NZ_LSKU01000001.1"/>
</dbReference>
<dbReference type="PANTHER" id="PTHR38600:SF2">
    <property type="entry name" value="SLL0088 PROTEIN"/>
    <property type="match status" value="1"/>
</dbReference>
<sequence>MANDHLSTRDEILFMLKTNGSLTVSEISKELGITEMAVRRHLNTLERDELIRSTLVRQAMGRPTNLYSLTEKAEDQFPKTYRDLAKDLLDAIAESEGIEKIEVLFDKREQRLRKRYLEKMAGRTSLDEKVKALVDIQNDKGYMVDWEKVEDGFLIKEYNCPIAEIARDYNHACEGEKKLFKNVLGTEVESVQCMARGDHSCIYKIKQKVNS</sequence>
<dbReference type="EMBL" id="LSKU01000001">
    <property type="protein sequence ID" value="KXG44182.1"/>
    <property type="molecule type" value="Genomic_DNA"/>
</dbReference>
<dbReference type="InterPro" id="IPR001034">
    <property type="entry name" value="DeoR_HTH"/>
</dbReference>
<organism evidence="5 6">
    <name type="scientific">Tepidibacillus decaturensis</name>
    <dbReference type="NCBI Taxonomy" id="1413211"/>
    <lineage>
        <taxon>Bacteria</taxon>
        <taxon>Bacillati</taxon>
        <taxon>Bacillota</taxon>
        <taxon>Bacilli</taxon>
        <taxon>Bacillales</taxon>
        <taxon>Bacillaceae</taxon>
        <taxon>Tepidibacillus</taxon>
    </lineage>
</organism>
<keyword evidence="3" id="KW-0804">Transcription</keyword>
<dbReference type="PANTHER" id="PTHR38600">
    <property type="entry name" value="TRANSCRIPTIONAL REGULATORY PROTEIN"/>
    <property type="match status" value="1"/>
</dbReference>
<gene>
    <name evidence="5" type="ORF">U473_09350</name>
</gene>
<protein>
    <submittedName>
        <fullName evidence="5">Transcriptional regulator</fullName>
    </submittedName>
</protein>
<evidence type="ECO:0000256" key="1">
    <source>
        <dbReference type="ARBA" id="ARBA00023015"/>
    </source>
</evidence>
<evidence type="ECO:0000259" key="4">
    <source>
        <dbReference type="PROSITE" id="PS51000"/>
    </source>
</evidence>
<dbReference type="SMART" id="SM00420">
    <property type="entry name" value="HTH_DEOR"/>
    <property type="match status" value="1"/>
</dbReference>
<dbReference type="Proteomes" id="UP000070352">
    <property type="component" value="Unassembled WGS sequence"/>
</dbReference>
<keyword evidence="2" id="KW-0238">DNA-binding</keyword>